<evidence type="ECO:0000259" key="2">
    <source>
        <dbReference type="Pfam" id="PF01230"/>
    </source>
</evidence>
<dbReference type="GeneID" id="113516025"/>
<organism evidence="3 4">
    <name type="scientific">Galleria mellonella</name>
    <name type="common">Greater wax moth</name>
    <dbReference type="NCBI Taxonomy" id="7137"/>
    <lineage>
        <taxon>Eukaryota</taxon>
        <taxon>Metazoa</taxon>
        <taxon>Ecdysozoa</taxon>
        <taxon>Arthropoda</taxon>
        <taxon>Hexapoda</taxon>
        <taxon>Insecta</taxon>
        <taxon>Pterygota</taxon>
        <taxon>Neoptera</taxon>
        <taxon>Endopterygota</taxon>
        <taxon>Lepidoptera</taxon>
        <taxon>Glossata</taxon>
        <taxon>Ditrysia</taxon>
        <taxon>Pyraloidea</taxon>
        <taxon>Pyralidae</taxon>
        <taxon>Galleriinae</taxon>
        <taxon>Galleria</taxon>
    </lineage>
</organism>
<reference evidence="4" key="1">
    <citation type="submission" date="2025-08" db="UniProtKB">
        <authorList>
            <consortium name="RefSeq"/>
        </authorList>
    </citation>
    <scope>IDENTIFICATION</scope>
    <source>
        <tissue evidence="4">Whole larvae</tissue>
    </source>
</reference>
<dbReference type="Proteomes" id="UP001652740">
    <property type="component" value="Unplaced"/>
</dbReference>
<feature type="active site" description="Tele-AMP-histidine intermediate" evidence="1">
    <location>
        <position position="105"/>
    </location>
</feature>
<evidence type="ECO:0000256" key="1">
    <source>
        <dbReference type="PIRSR" id="PIRSR601310-1"/>
    </source>
</evidence>
<dbReference type="InterPro" id="IPR036265">
    <property type="entry name" value="HIT-like_sf"/>
</dbReference>
<dbReference type="Gene3D" id="3.30.428.10">
    <property type="entry name" value="HIT-like"/>
    <property type="match status" value="1"/>
</dbReference>
<dbReference type="Pfam" id="PF01230">
    <property type="entry name" value="HIT"/>
    <property type="match status" value="1"/>
</dbReference>
<accession>A0A6J1WMG9</accession>
<dbReference type="InterPro" id="IPR001310">
    <property type="entry name" value="Histidine_triad_HIT"/>
</dbReference>
<protein>
    <submittedName>
        <fullName evidence="4">Adenosine 5'-monophosphoramidase HINT2-like isoform X2</fullName>
    </submittedName>
</protein>
<proteinExistence type="predicted"/>
<dbReference type="SUPFAM" id="SSF54197">
    <property type="entry name" value="HIT-like"/>
    <property type="match status" value="1"/>
</dbReference>
<dbReference type="InterPro" id="IPR011146">
    <property type="entry name" value="HIT-like"/>
</dbReference>
<keyword evidence="3" id="KW-1185">Reference proteome</keyword>
<dbReference type="GO" id="GO:0003824">
    <property type="term" value="F:catalytic activity"/>
    <property type="evidence" value="ECO:0007669"/>
    <property type="project" value="InterPro"/>
</dbReference>
<dbReference type="PANTHER" id="PTHR23089">
    <property type="entry name" value="HISTIDINE TRIAD HIT PROTEIN"/>
    <property type="match status" value="1"/>
</dbReference>
<evidence type="ECO:0000313" key="4">
    <source>
        <dbReference type="RefSeq" id="XP_026756173.2"/>
    </source>
</evidence>
<sequence>MAAIDIEQTKNPYFGGKSPPQYIFEDEQCIVFEADEDRQAPVHFIVVPKKVLPRLSVATEEDERLLGHLLIVSRHVAKLKGISDSGFRVVMNEGKHGGQTVNQFHIQVFGGRQMYWPFG</sequence>
<feature type="domain" description="HIT" evidence="2">
    <location>
        <begin position="18"/>
        <end position="113"/>
    </location>
</feature>
<dbReference type="AlphaFoldDB" id="A0A6J1WMG9"/>
<evidence type="ECO:0000313" key="3">
    <source>
        <dbReference type="Proteomes" id="UP001652740"/>
    </source>
</evidence>
<dbReference type="RefSeq" id="XP_026756173.2">
    <property type="nucleotide sequence ID" value="XM_026900372.3"/>
</dbReference>
<gene>
    <name evidence="4" type="primary">LOC113516025</name>
</gene>
<name>A0A6J1WMG9_GALME</name>